<evidence type="ECO:0000259" key="2">
    <source>
        <dbReference type="PROSITE" id="PS50104"/>
    </source>
</evidence>
<dbReference type="EnsemblPlants" id="LPERR01G27230.2">
    <property type="protein sequence ID" value="LPERR01G27230.2"/>
    <property type="gene ID" value="LPERR01G27230"/>
</dbReference>
<proteinExistence type="predicted"/>
<keyword evidence="4" id="KW-1185">Reference proteome</keyword>
<dbReference type="Pfam" id="PF13676">
    <property type="entry name" value="TIR_2"/>
    <property type="match status" value="1"/>
</dbReference>
<reference evidence="3" key="3">
    <citation type="submission" date="2015-04" db="UniProtKB">
        <authorList>
            <consortium name="EnsemblPlants"/>
        </authorList>
    </citation>
    <scope>IDENTIFICATION</scope>
</reference>
<dbReference type="PANTHER" id="PTHR32472:SF11">
    <property type="entry name" value="DISEASE RESISTANCE PROTEIN (TIR-NBS CLASS)"/>
    <property type="match status" value="1"/>
</dbReference>
<dbReference type="PANTHER" id="PTHR32472">
    <property type="entry name" value="DNA REPAIR PROTEIN RADA"/>
    <property type="match status" value="1"/>
</dbReference>
<dbReference type="Pfam" id="PF00931">
    <property type="entry name" value="NB-ARC"/>
    <property type="match status" value="1"/>
</dbReference>
<dbReference type="FunFam" id="3.40.50.10140:FF:000016">
    <property type="entry name" value="Disease resistance protein (TIR-NBS class)"/>
    <property type="match status" value="1"/>
</dbReference>
<name>A0A0D9V5X7_9ORYZ</name>
<reference evidence="4" key="2">
    <citation type="submission" date="2013-12" db="EMBL/GenBank/DDBJ databases">
        <authorList>
            <person name="Yu Y."/>
            <person name="Lee S."/>
            <person name="de Baynast K."/>
            <person name="Wissotski M."/>
            <person name="Liu L."/>
            <person name="Talag J."/>
            <person name="Goicoechea J."/>
            <person name="Angelova A."/>
            <person name="Jetty R."/>
            <person name="Kudrna D."/>
            <person name="Golser W."/>
            <person name="Rivera L."/>
            <person name="Zhang J."/>
            <person name="Wing R."/>
        </authorList>
    </citation>
    <scope>NUCLEOTIDE SEQUENCE</scope>
</reference>
<dbReference type="Gene3D" id="3.40.50.10140">
    <property type="entry name" value="Toll/interleukin-1 receptor homology (TIR) domain"/>
    <property type="match status" value="1"/>
</dbReference>
<dbReference type="SUPFAM" id="SSF52540">
    <property type="entry name" value="P-loop containing nucleoside triphosphate hydrolases"/>
    <property type="match status" value="1"/>
</dbReference>
<feature type="compositionally biased region" description="Basic residues" evidence="1">
    <location>
        <begin position="137"/>
        <end position="149"/>
    </location>
</feature>
<dbReference type="InterPro" id="IPR035897">
    <property type="entry name" value="Toll_tir_struct_dom_sf"/>
</dbReference>
<dbReference type="GO" id="GO:0000725">
    <property type="term" value="P:recombinational repair"/>
    <property type="evidence" value="ECO:0007669"/>
    <property type="project" value="TreeGrafter"/>
</dbReference>
<feature type="domain" description="TIR" evidence="2">
    <location>
        <begin position="169"/>
        <end position="288"/>
    </location>
</feature>
<feature type="compositionally biased region" description="Polar residues" evidence="1">
    <location>
        <begin position="126"/>
        <end position="136"/>
    </location>
</feature>
<dbReference type="PROSITE" id="PS50104">
    <property type="entry name" value="TIR"/>
    <property type="match status" value="1"/>
</dbReference>
<feature type="region of interest" description="Disordered" evidence="1">
    <location>
        <begin position="126"/>
        <end position="161"/>
    </location>
</feature>
<sequence length="1106" mass="124069">MELQQESSDAATLFSAASRNLSSSSSAFVSANQSPFFTPRCLSARVPDHAHPDNNCSLNGTVLKISDILSSDTLIRREELPSTTVGLLPSDASPPPSICNSSNFDAPAIVYNNPSFISTFSDPCQGSSSATSTGVRSTRKEKHKRRWGLYRKSSSSQPTTSATSVNRLRSFDVYIGFHGRKASLLRFTNWLRAELEIHGISCFASDRSRCRSSHSHDTIERIMNASTYGVVILTRKSFGNPYTIEELRNFFGRKNLIPIFFDLGAADCLARDIIEKRGELWERHGGELWMLYGGMEQEWRESIDALSRLSDMQLEANDGNWRHCILQTIILLATKLGRRSVVDRVNRWRGRVEKEEFPFPRNADFVGRKKELSELELILFGDVSGDGEREYFEIKTKQRRKGLVIGQPVNNYEQVNTDDSKGKEPVLWKETKENVEMQRLGSPPRHGRQLRTKNDGRYGRKKRCRKILYGKGIACISGESGIGKTDLVLEYAYRFSHRYKMVLWVRGESRYIRQNYLALRTFLEVDLSVDNHLHEKGSDRCFEEQEEEAIAKIRQELLRDIPFLVIIDSLESEKDWWDKRVITDLLPHFGGETHFIITTRLSRVMNLEPMKLSYLSGAEAMSLMKGGVKDYPLVEIDALKAIEEKLGRLTLGLGIVGAILSELPITPSRLLDTLSRTLPIRDSSWSERDAIRLKNHEILVRLLDVCLSIFDHADGPRSLATRMVQVCGWFAPSAVPIHMLALAAHKVPKKHRRGPRWRKWWQTMTCGLATSRMKRSEAEAAAMLMRFGIARCSTKPEYVQFHDLIRLYARKRGGTRPAQAVVQSIYLRGSIKHSSEHLWAACFMLFGFGSDPLLVELRPSELIFFVKQIVVPLAINTFITYSRCNAALELLRLCTEALERAADSMLSHAGKWKETSFSCFKPTQSEAQYTYLWQELALLKASVLETRAKLMLRGGQYDTGDDLIRKAIFILTSICGEHHPNTVSARETLSKLTRLLTNVQLSGLQPFMGQECLIYMASNGFVMMLGSFISLPSSCAGGSAARAVGEGFASASPFQSSMKSSSVLLLGDPAILLAASTSPAWWCSGPLLAVAGDGAGDASFLAFSLA</sequence>
<dbReference type="SUPFAM" id="SSF52200">
    <property type="entry name" value="Toll/Interleukin receptor TIR domain"/>
    <property type="match status" value="1"/>
</dbReference>
<dbReference type="InterPro" id="IPR027417">
    <property type="entry name" value="P-loop_NTPase"/>
</dbReference>
<dbReference type="Proteomes" id="UP000032180">
    <property type="component" value="Chromosome 1"/>
</dbReference>
<dbReference type="Pfam" id="PF25895">
    <property type="entry name" value="WHD_plant_disease"/>
    <property type="match status" value="1"/>
</dbReference>
<reference evidence="3 4" key="1">
    <citation type="submission" date="2012-08" db="EMBL/GenBank/DDBJ databases">
        <title>Oryza genome evolution.</title>
        <authorList>
            <person name="Wing R.A."/>
        </authorList>
    </citation>
    <scope>NUCLEOTIDE SEQUENCE</scope>
</reference>
<evidence type="ECO:0000313" key="3">
    <source>
        <dbReference type="EnsemblPlants" id="LPERR01G27230.2"/>
    </source>
</evidence>
<dbReference type="InterPro" id="IPR002182">
    <property type="entry name" value="NB-ARC"/>
</dbReference>
<dbReference type="Gene3D" id="3.40.50.300">
    <property type="entry name" value="P-loop containing nucleotide triphosphate hydrolases"/>
    <property type="match status" value="1"/>
</dbReference>
<dbReference type="GO" id="GO:0007165">
    <property type="term" value="P:signal transduction"/>
    <property type="evidence" value="ECO:0007669"/>
    <property type="project" value="InterPro"/>
</dbReference>
<evidence type="ECO:0000256" key="1">
    <source>
        <dbReference type="SAM" id="MobiDB-lite"/>
    </source>
</evidence>
<dbReference type="FunFam" id="3.40.50.300:FF:000908">
    <property type="entry name" value="p-loop containing nucleoside triphosphate hydrolase superfamily protein"/>
    <property type="match status" value="1"/>
</dbReference>
<organism evidence="3 4">
    <name type="scientific">Leersia perrieri</name>
    <dbReference type="NCBI Taxonomy" id="77586"/>
    <lineage>
        <taxon>Eukaryota</taxon>
        <taxon>Viridiplantae</taxon>
        <taxon>Streptophyta</taxon>
        <taxon>Embryophyta</taxon>
        <taxon>Tracheophyta</taxon>
        <taxon>Spermatophyta</taxon>
        <taxon>Magnoliopsida</taxon>
        <taxon>Liliopsida</taxon>
        <taxon>Poales</taxon>
        <taxon>Poaceae</taxon>
        <taxon>BOP clade</taxon>
        <taxon>Oryzoideae</taxon>
        <taxon>Oryzeae</taxon>
        <taxon>Oryzinae</taxon>
        <taxon>Leersia</taxon>
    </lineage>
</organism>
<dbReference type="InterPro" id="IPR058874">
    <property type="entry name" value="WHD_plant"/>
</dbReference>
<evidence type="ECO:0000313" key="4">
    <source>
        <dbReference type="Proteomes" id="UP000032180"/>
    </source>
</evidence>
<dbReference type="GO" id="GO:0043531">
    <property type="term" value="F:ADP binding"/>
    <property type="evidence" value="ECO:0007669"/>
    <property type="project" value="InterPro"/>
</dbReference>
<protein>
    <recommendedName>
        <fullName evidence="2">TIR domain-containing protein</fullName>
    </recommendedName>
</protein>
<dbReference type="InterPro" id="IPR000157">
    <property type="entry name" value="TIR_dom"/>
</dbReference>
<dbReference type="STRING" id="77586.A0A0D9V5X7"/>
<dbReference type="eggNOG" id="ENOG502QRJR">
    <property type="taxonomic scope" value="Eukaryota"/>
</dbReference>
<accession>A0A0D9V5X7</accession>
<dbReference type="AlphaFoldDB" id="A0A0D9V5X7"/>
<dbReference type="Gramene" id="LPERR01G27230.2">
    <property type="protein sequence ID" value="LPERR01G27230.2"/>
    <property type="gene ID" value="LPERR01G27230"/>
</dbReference>